<keyword evidence="1" id="KW-0472">Membrane</keyword>
<proteinExistence type="predicted"/>
<dbReference type="AlphaFoldDB" id="D7A2H9"/>
<gene>
    <name evidence="2" type="ordered locus">Snov_2347</name>
</gene>
<organism evidence="2 3">
    <name type="scientific">Ancylobacter novellus (strain ATCC 8093 / DSM 506 / JCM 20403 / CCM 1077 / IAM 12100 / NBRC 12443 / NCIMB 10456)</name>
    <name type="common">Starkeya novella</name>
    <dbReference type="NCBI Taxonomy" id="639283"/>
    <lineage>
        <taxon>Bacteria</taxon>
        <taxon>Pseudomonadati</taxon>
        <taxon>Pseudomonadota</taxon>
        <taxon>Alphaproteobacteria</taxon>
        <taxon>Hyphomicrobiales</taxon>
        <taxon>Xanthobacteraceae</taxon>
        <taxon>Ancylobacter</taxon>
    </lineage>
</organism>
<protein>
    <submittedName>
        <fullName evidence="2">Uncharacterized protein</fullName>
    </submittedName>
</protein>
<name>D7A2H9_ANCN5</name>
<dbReference type="RefSeq" id="WP_013167146.1">
    <property type="nucleotide sequence ID" value="NC_014217.1"/>
</dbReference>
<keyword evidence="1" id="KW-1133">Transmembrane helix</keyword>
<evidence type="ECO:0000313" key="3">
    <source>
        <dbReference type="Proteomes" id="UP000006633"/>
    </source>
</evidence>
<accession>D7A2H9</accession>
<dbReference type="eggNOG" id="ENOG5031AKG">
    <property type="taxonomic scope" value="Bacteria"/>
</dbReference>
<dbReference type="EMBL" id="CP002026">
    <property type="protein sequence ID" value="ADH89642.1"/>
    <property type="molecule type" value="Genomic_DNA"/>
</dbReference>
<sequence>MPTDVLLFVAFTVIAFGGFAATLAYVEISTRESRRKNHPIPGE</sequence>
<dbReference type="KEGG" id="sno:Snov_2347"/>
<keyword evidence="1" id="KW-0812">Transmembrane</keyword>
<dbReference type="HOGENOM" id="CLU_3239935_0_0_5"/>
<evidence type="ECO:0000256" key="1">
    <source>
        <dbReference type="SAM" id="Phobius"/>
    </source>
</evidence>
<feature type="transmembrane region" description="Helical" evidence="1">
    <location>
        <begin position="6"/>
        <end position="26"/>
    </location>
</feature>
<keyword evidence="3" id="KW-1185">Reference proteome</keyword>
<dbReference type="Proteomes" id="UP000006633">
    <property type="component" value="Chromosome"/>
</dbReference>
<evidence type="ECO:0000313" key="2">
    <source>
        <dbReference type="EMBL" id="ADH89642.1"/>
    </source>
</evidence>
<reference evidence="2 3" key="1">
    <citation type="journal article" date="2012" name="Stand. Genomic Sci.">
        <title>Complete genome sequence of the facultatively chemolithoautotrophic and methylotrophic alpha Proteobacterium Starkeya novella type strain (ATCC 8093(T)).</title>
        <authorList>
            <person name="Kappler U."/>
            <person name="Davenport K."/>
            <person name="Beatson S."/>
            <person name="Lucas S."/>
            <person name="Lapidus A."/>
            <person name="Copeland A."/>
            <person name="Berry K.W."/>
            <person name="Glavina Del Rio T."/>
            <person name="Hammon N."/>
            <person name="Dalin E."/>
            <person name="Tice H."/>
            <person name="Pitluck S."/>
            <person name="Richardson P."/>
            <person name="Bruce D."/>
            <person name="Goodwin L.A."/>
            <person name="Han C."/>
            <person name="Tapia R."/>
            <person name="Detter J.C."/>
            <person name="Chang Y.J."/>
            <person name="Jeffries C.D."/>
            <person name="Land M."/>
            <person name="Hauser L."/>
            <person name="Kyrpides N.C."/>
            <person name="Goker M."/>
            <person name="Ivanova N."/>
            <person name="Klenk H.P."/>
            <person name="Woyke T."/>
        </authorList>
    </citation>
    <scope>NUCLEOTIDE SEQUENCE [LARGE SCALE GENOMIC DNA]</scope>
    <source>
        <strain evidence="3">ATCC 8093 / DSM 506 / JCM 20403 / CCM 1077 / IAM 12100 / NBRC 12443 / NCIMB 10456</strain>
    </source>
</reference>